<feature type="domain" description="RNase H type-1" evidence="1">
    <location>
        <begin position="372"/>
        <end position="470"/>
    </location>
</feature>
<protein>
    <recommendedName>
        <fullName evidence="1">RNase H type-1 domain-containing protein</fullName>
    </recommendedName>
</protein>
<name>A0A9Q1QC62_9CARY</name>
<sequence>MLVNDAVTISPGCEVFQRKLESGNGVEVVEKVRIREISNDSALGLTEVEDATHSPKVVFLLETERSAIEMKVIKNQLGDFEGWYVDAHSRAGCVAMLWAKSVDLNFLSSSMHHTDVSIQWTNHEPQWHFTELYGWHKKQLKLRMGELVEDLKTHSALPWLVERELNEIFYHSDKKGGPAKPQTLIDNFRNSFLDNDLYDLDYSSYDFTWEVVEERLDSDISNHIPILLKCASRLDYGGKPKKLFRFENMWVTSVDCENVIDQVWGSGPAGDVIDDKLIRYCTSNGLFTVRSTYHLIMESKRDDGCPTDKCNLARRMAAVGMSCAICGSMEKLNIHILLECPFAKLVWEANDRPSGLLKLNLDGGKVGESGWGWGFALQNCDGDVLMSGVKQGAGFVNADLEEARSCLFTLQCIREERHDVLIMEGDYLQLIQKLRSKISQGLTCVESFSYLSWAYVKRGGNQVAYELAHWQPFSLDRRLWVDDVPSSVASRA</sequence>
<dbReference type="Pfam" id="PF13456">
    <property type="entry name" value="RVT_3"/>
    <property type="match status" value="1"/>
</dbReference>
<comment type="caution">
    <text evidence="2">The sequence shown here is derived from an EMBL/GenBank/DDBJ whole genome shotgun (WGS) entry which is preliminary data.</text>
</comment>
<evidence type="ECO:0000313" key="2">
    <source>
        <dbReference type="EMBL" id="KAJ8436873.1"/>
    </source>
</evidence>
<dbReference type="GO" id="GO:0004523">
    <property type="term" value="F:RNA-DNA hybrid ribonuclease activity"/>
    <property type="evidence" value="ECO:0007669"/>
    <property type="project" value="InterPro"/>
</dbReference>
<dbReference type="PANTHER" id="PTHR47074">
    <property type="entry name" value="BNAC02G40300D PROTEIN"/>
    <property type="match status" value="1"/>
</dbReference>
<dbReference type="PANTHER" id="PTHR47074:SF21">
    <property type="entry name" value="RNASE H TYPE-1 DOMAIN-CONTAINING PROTEIN"/>
    <property type="match status" value="1"/>
</dbReference>
<accession>A0A9Q1QC62</accession>
<dbReference type="InterPro" id="IPR052929">
    <property type="entry name" value="RNase_H-like_EbsB-rel"/>
</dbReference>
<reference evidence="2" key="1">
    <citation type="submission" date="2022-04" db="EMBL/GenBank/DDBJ databases">
        <title>Carnegiea gigantea Genome sequencing and assembly v2.</title>
        <authorList>
            <person name="Copetti D."/>
            <person name="Sanderson M.J."/>
            <person name="Burquez A."/>
            <person name="Wojciechowski M.F."/>
        </authorList>
    </citation>
    <scope>NUCLEOTIDE SEQUENCE</scope>
    <source>
        <strain evidence="2">SGP5-SGP5p</strain>
        <tissue evidence="2">Aerial part</tissue>
    </source>
</reference>
<dbReference type="AlphaFoldDB" id="A0A9Q1QC62"/>
<dbReference type="Proteomes" id="UP001153076">
    <property type="component" value="Unassembled WGS sequence"/>
</dbReference>
<dbReference type="GO" id="GO:0003676">
    <property type="term" value="F:nucleic acid binding"/>
    <property type="evidence" value="ECO:0007669"/>
    <property type="project" value="InterPro"/>
</dbReference>
<evidence type="ECO:0000313" key="3">
    <source>
        <dbReference type="Proteomes" id="UP001153076"/>
    </source>
</evidence>
<proteinExistence type="predicted"/>
<keyword evidence="3" id="KW-1185">Reference proteome</keyword>
<dbReference type="InterPro" id="IPR002156">
    <property type="entry name" value="RNaseH_domain"/>
</dbReference>
<evidence type="ECO:0000259" key="1">
    <source>
        <dbReference type="Pfam" id="PF13456"/>
    </source>
</evidence>
<organism evidence="2 3">
    <name type="scientific">Carnegiea gigantea</name>
    <dbReference type="NCBI Taxonomy" id="171969"/>
    <lineage>
        <taxon>Eukaryota</taxon>
        <taxon>Viridiplantae</taxon>
        <taxon>Streptophyta</taxon>
        <taxon>Embryophyta</taxon>
        <taxon>Tracheophyta</taxon>
        <taxon>Spermatophyta</taxon>
        <taxon>Magnoliopsida</taxon>
        <taxon>eudicotyledons</taxon>
        <taxon>Gunneridae</taxon>
        <taxon>Pentapetalae</taxon>
        <taxon>Caryophyllales</taxon>
        <taxon>Cactineae</taxon>
        <taxon>Cactaceae</taxon>
        <taxon>Cactoideae</taxon>
        <taxon>Echinocereeae</taxon>
        <taxon>Carnegiea</taxon>
    </lineage>
</organism>
<dbReference type="EMBL" id="JAKOGI010000325">
    <property type="protein sequence ID" value="KAJ8436873.1"/>
    <property type="molecule type" value="Genomic_DNA"/>
</dbReference>
<dbReference type="OrthoDB" id="1001388at2759"/>
<gene>
    <name evidence="2" type="ORF">Cgig2_002373</name>
</gene>